<accession>A0AAN8WHQ7</accession>
<comment type="caution">
    <text evidence="1">The sequence shown here is derived from an EMBL/GenBank/DDBJ whole genome shotgun (WGS) entry which is preliminary data.</text>
</comment>
<sequence length="78" mass="9350">EGRSFSAVGRHFIINESTVRYIVPQEWDDDMVHLVHFCNIINNAKTPYKTIFPQKKKQRQQLPITMYLSRKKHWLCSM</sequence>
<proteinExistence type="predicted"/>
<feature type="non-terminal residue" evidence="1">
    <location>
        <position position="1"/>
    </location>
</feature>
<evidence type="ECO:0000313" key="2">
    <source>
        <dbReference type="Proteomes" id="UP001381693"/>
    </source>
</evidence>
<reference evidence="1 2" key="1">
    <citation type="submission" date="2023-11" db="EMBL/GenBank/DDBJ databases">
        <title>Halocaridina rubra genome assembly.</title>
        <authorList>
            <person name="Smith C."/>
        </authorList>
    </citation>
    <scope>NUCLEOTIDE SEQUENCE [LARGE SCALE GENOMIC DNA]</scope>
    <source>
        <strain evidence="1">EP-1</strain>
        <tissue evidence="1">Whole</tissue>
    </source>
</reference>
<gene>
    <name evidence="1" type="ORF">SK128_007020</name>
</gene>
<keyword evidence="2" id="KW-1185">Reference proteome</keyword>
<dbReference type="Proteomes" id="UP001381693">
    <property type="component" value="Unassembled WGS sequence"/>
</dbReference>
<dbReference type="AlphaFoldDB" id="A0AAN8WHQ7"/>
<name>A0AAN8WHQ7_HALRR</name>
<protein>
    <submittedName>
        <fullName evidence="1">Uncharacterized protein</fullName>
    </submittedName>
</protein>
<dbReference type="EMBL" id="JAXCGZ010019208">
    <property type="protein sequence ID" value="KAK7066417.1"/>
    <property type="molecule type" value="Genomic_DNA"/>
</dbReference>
<organism evidence="1 2">
    <name type="scientific">Halocaridina rubra</name>
    <name type="common">Hawaiian red shrimp</name>
    <dbReference type="NCBI Taxonomy" id="373956"/>
    <lineage>
        <taxon>Eukaryota</taxon>
        <taxon>Metazoa</taxon>
        <taxon>Ecdysozoa</taxon>
        <taxon>Arthropoda</taxon>
        <taxon>Crustacea</taxon>
        <taxon>Multicrustacea</taxon>
        <taxon>Malacostraca</taxon>
        <taxon>Eumalacostraca</taxon>
        <taxon>Eucarida</taxon>
        <taxon>Decapoda</taxon>
        <taxon>Pleocyemata</taxon>
        <taxon>Caridea</taxon>
        <taxon>Atyoidea</taxon>
        <taxon>Atyidae</taxon>
        <taxon>Halocaridina</taxon>
    </lineage>
</organism>
<evidence type="ECO:0000313" key="1">
    <source>
        <dbReference type="EMBL" id="KAK7066417.1"/>
    </source>
</evidence>